<evidence type="ECO:0000313" key="2">
    <source>
        <dbReference type="Proteomes" id="UP000018211"/>
    </source>
</evidence>
<organism evidence="1 2">
    <name type="scientific">Vibrio nigripulchritudo SOn1</name>
    <dbReference type="NCBI Taxonomy" id="1238450"/>
    <lineage>
        <taxon>Bacteria</taxon>
        <taxon>Pseudomonadati</taxon>
        <taxon>Pseudomonadota</taxon>
        <taxon>Gammaproteobacteria</taxon>
        <taxon>Vibrionales</taxon>
        <taxon>Vibrionaceae</taxon>
        <taxon>Vibrio</taxon>
    </lineage>
</organism>
<reference evidence="1 2" key="1">
    <citation type="journal article" date="2013" name="ISME J.">
        <title>Comparative genomics of pathogenic lineages of Vibrio nigripulchritudo identifies virulence-associated traits.</title>
        <authorList>
            <person name="Goudenege D."/>
            <person name="Labreuche Y."/>
            <person name="Krin E."/>
            <person name="Ansquer D."/>
            <person name="Mangenot S."/>
            <person name="Calteau A."/>
            <person name="Medigue C."/>
            <person name="Mazel D."/>
            <person name="Polz M.F."/>
            <person name="Le Roux F."/>
        </authorList>
    </citation>
    <scope>NUCLEOTIDE SEQUENCE [LARGE SCALE GENOMIC DNA]</scope>
    <source>
        <strain evidence="1 2">SOn1</strain>
    </source>
</reference>
<proteinExistence type="predicted"/>
<comment type="caution">
    <text evidence="1">The sequence shown here is derived from an EMBL/GenBank/DDBJ whole genome shotgun (WGS) entry which is preliminary data.</text>
</comment>
<accession>A0AAV2VV84</accession>
<name>A0AAV2VV84_9VIBR</name>
<dbReference type="Proteomes" id="UP000018211">
    <property type="component" value="Unassembled WGS sequence"/>
</dbReference>
<protein>
    <submittedName>
        <fullName evidence="1">Uncharacterized protein</fullName>
    </submittedName>
</protein>
<sequence>MVSIKTGSTMSNCTYFGGIDLAKINLVSTSLTATAKSFSEDPLLALNCRLL</sequence>
<gene>
    <name evidence="1" type="ORF">VIBNISOn1_560066</name>
</gene>
<dbReference type="AlphaFoldDB" id="A0AAV2VV84"/>
<evidence type="ECO:0000313" key="1">
    <source>
        <dbReference type="EMBL" id="CCO48531.1"/>
    </source>
</evidence>
<dbReference type="EMBL" id="CAOF01000149">
    <property type="protein sequence ID" value="CCO48531.1"/>
    <property type="molecule type" value="Genomic_DNA"/>
</dbReference>